<keyword evidence="2 4" id="KW-0812">Transmembrane</keyword>
<evidence type="ECO:0000256" key="3">
    <source>
        <dbReference type="ARBA" id="ARBA00023136"/>
    </source>
</evidence>
<evidence type="ECO:0000256" key="2">
    <source>
        <dbReference type="ARBA" id="ARBA00022692"/>
    </source>
</evidence>
<keyword evidence="7" id="KW-1185">Reference proteome</keyword>
<dbReference type="InterPro" id="IPR018108">
    <property type="entry name" value="MCP_transmembrane"/>
</dbReference>
<protein>
    <recommendedName>
        <fullName evidence="8">Mitochondrial carrier protein</fullName>
    </recommendedName>
</protein>
<name>A0A9R0VJ19_TRITD</name>
<evidence type="ECO:0000313" key="7">
    <source>
        <dbReference type="Proteomes" id="UP000324705"/>
    </source>
</evidence>
<dbReference type="PROSITE" id="PS50920">
    <property type="entry name" value="SOLCAR"/>
    <property type="match status" value="1"/>
</dbReference>
<organism evidence="6 7">
    <name type="scientific">Triticum turgidum subsp. durum</name>
    <name type="common">Durum wheat</name>
    <name type="synonym">Triticum durum</name>
    <dbReference type="NCBI Taxonomy" id="4567"/>
    <lineage>
        <taxon>Eukaryota</taxon>
        <taxon>Viridiplantae</taxon>
        <taxon>Streptophyta</taxon>
        <taxon>Embryophyta</taxon>
        <taxon>Tracheophyta</taxon>
        <taxon>Spermatophyta</taxon>
        <taxon>Magnoliopsida</taxon>
        <taxon>Liliopsida</taxon>
        <taxon>Poales</taxon>
        <taxon>Poaceae</taxon>
        <taxon>BOP clade</taxon>
        <taxon>Pooideae</taxon>
        <taxon>Triticodae</taxon>
        <taxon>Triticeae</taxon>
        <taxon>Triticinae</taxon>
        <taxon>Triticum</taxon>
    </lineage>
</organism>
<feature type="repeat" description="Solcar" evidence="4">
    <location>
        <begin position="17"/>
        <end position="67"/>
    </location>
</feature>
<proteinExistence type="inferred from homology"/>
<keyword evidence="5" id="KW-0813">Transport</keyword>
<dbReference type="Proteomes" id="UP000324705">
    <property type="component" value="Chromosome 3A"/>
</dbReference>
<comment type="similarity">
    <text evidence="5">Belongs to the mitochondrial carrier (TC 2.A.29) family.</text>
</comment>
<evidence type="ECO:0000256" key="5">
    <source>
        <dbReference type="RuleBase" id="RU000488"/>
    </source>
</evidence>
<evidence type="ECO:0000256" key="1">
    <source>
        <dbReference type="ARBA" id="ARBA00004141"/>
    </source>
</evidence>
<evidence type="ECO:0000313" key="6">
    <source>
        <dbReference type="EMBL" id="VAH60896.1"/>
    </source>
</evidence>
<dbReference type="Gramene" id="TRITD3Av1G120930.5">
    <property type="protein sequence ID" value="TRITD3Av1G120930.5"/>
    <property type="gene ID" value="TRITD3Av1G120930"/>
</dbReference>
<accession>A0A9R0VJ19</accession>
<evidence type="ECO:0000256" key="4">
    <source>
        <dbReference type="PROSITE-ProRule" id="PRU00282"/>
    </source>
</evidence>
<dbReference type="GO" id="GO:0016020">
    <property type="term" value="C:membrane"/>
    <property type="evidence" value="ECO:0007669"/>
    <property type="project" value="UniProtKB-SubCell"/>
</dbReference>
<gene>
    <name evidence="6" type="ORF">TRITD_3Av1G120930</name>
</gene>
<dbReference type="InterPro" id="IPR023395">
    <property type="entry name" value="MCP_dom_sf"/>
</dbReference>
<dbReference type="Gene3D" id="1.50.40.10">
    <property type="entry name" value="Mitochondrial carrier domain"/>
    <property type="match status" value="1"/>
</dbReference>
<dbReference type="SUPFAM" id="SSF103506">
    <property type="entry name" value="Mitochondrial carrier"/>
    <property type="match status" value="1"/>
</dbReference>
<dbReference type="Pfam" id="PF00153">
    <property type="entry name" value="Mito_carr"/>
    <property type="match status" value="1"/>
</dbReference>
<evidence type="ECO:0008006" key="8">
    <source>
        <dbReference type="Google" id="ProtNLM"/>
    </source>
</evidence>
<dbReference type="EMBL" id="LT934115">
    <property type="protein sequence ID" value="VAH60896.1"/>
    <property type="molecule type" value="Genomic_DNA"/>
</dbReference>
<reference evidence="6 7" key="1">
    <citation type="submission" date="2017-09" db="EMBL/GenBank/DDBJ databases">
        <authorList>
            <consortium name="International Durum Wheat Genome Sequencing Consortium (IDWGSC)"/>
            <person name="Milanesi L."/>
        </authorList>
    </citation>
    <scope>NUCLEOTIDE SEQUENCE [LARGE SCALE GENOMIC DNA]</scope>
    <source>
        <strain evidence="7">cv. Svevo</strain>
    </source>
</reference>
<sequence>MSEDKGRSRGGARVKVREAVCNAVAGGSAGVISATVLCPLDVLKTRLQVGVQVAHAHAAAEDESPSG</sequence>
<keyword evidence="3 4" id="KW-0472">Membrane</keyword>
<comment type="subcellular location">
    <subcellularLocation>
        <location evidence="1">Membrane</location>
        <topology evidence="1">Multi-pass membrane protein</topology>
    </subcellularLocation>
</comment>
<dbReference type="AlphaFoldDB" id="A0A9R0VJ19"/>